<dbReference type="PANTHER" id="PTHR44688">
    <property type="entry name" value="DNA-BINDING TRANSCRIPTIONAL ACTIVATOR DEVR_DOSR"/>
    <property type="match status" value="1"/>
</dbReference>
<name>A0A369MLA2_EGGLN</name>
<keyword evidence="1" id="KW-0805">Transcription regulation</keyword>
<feature type="transmembrane region" description="Helical" evidence="4">
    <location>
        <begin position="172"/>
        <end position="192"/>
    </location>
</feature>
<evidence type="ECO:0000256" key="3">
    <source>
        <dbReference type="ARBA" id="ARBA00023163"/>
    </source>
</evidence>
<keyword evidence="4" id="KW-1133">Transmembrane helix</keyword>
<accession>A0A369MLA2</accession>
<feature type="transmembrane region" description="Helical" evidence="4">
    <location>
        <begin position="108"/>
        <end position="126"/>
    </location>
</feature>
<comment type="caution">
    <text evidence="6">The sequence shown here is derived from an EMBL/GenBank/DDBJ whole genome shotgun (WGS) entry which is preliminary data.</text>
</comment>
<dbReference type="PRINTS" id="PR00038">
    <property type="entry name" value="HTHLUXR"/>
</dbReference>
<feature type="transmembrane region" description="Helical" evidence="4">
    <location>
        <begin position="37"/>
        <end position="55"/>
    </location>
</feature>
<dbReference type="Gene3D" id="1.10.10.10">
    <property type="entry name" value="Winged helix-like DNA-binding domain superfamily/Winged helix DNA-binding domain"/>
    <property type="match status" value="1"/>
</dbReference>
<evidence type="ECO:0000313" key="7">
    <source>
        <dbReference type="Proteomes" id="UP000253970"/>
    </source>
</evidence>
<dbReference type="Proteomes" id="UP000253970">
    <property type="component" value="Unassembled WGS sequence"/>
</dbReference>
<feature type="transmembrane region" description="Helical" evidence="4">
    <location>
        <begin position="75"/>
        <end position="96"/>
    </location>
</feature>
<dbReference type="RefSeq" id="WP_114532811.1">
    <property type="nucleotide sequence ID" value="NZ_JAQDVM010000003.1"/>
</dbReference>
<protein>
    <submittedName>
        <fullName evidence="6">LuxR family transcriptional regulator</fullName>
    </submittedName>
</protein>
<keyword evidence="4" id="KW-0812">Transmembrane</keyword>
<evidence type="ECO:0000256" key="1">
    <source>
        <dbReference type="ARBA" id="ARBA00023015"/>
    </source>
</evidence>
<reference evidence="6 7" key="1">
    <citation type="journal article" date="2018" name="Elife">
        <title>Discovery and characterization of a prevalent human gut bacterial enzyme sufficient for the inactivation of a family of plant toxins.</title>
        <authorList>
            <person name="Koppel N."/>
            <person name="Bisanz J.E."/>
            <person name="Pandelia M.E."/>
            <person name="Turnbaugh P.J."/>
            <person name="Balskus E.P."/>
        </authorList>
    </citation>
    <scope>NUCLEOTIDE SEQUENCE [LARGE SCALE GENOMIC DNA]</scope>
    <source>
        <strain evidence="6 7">W1 BHI 6</strain>
    </source>
</reference>
<dbReference type="InterPro" id="IPR000792">
    <property type="entry name" value="Tscrpt_reg_LuxR_C"/>
</dbReference>
<feature type="domain" description="HTH luxR-type" evidence="5">
    <location>
        <begin position="258"/>
        <end position="323"/>
    </location>
</feature>
<dbReference type="GO" id="GO:0006355">
    <property type="term" value="P:regulation of DNA-templated transcription"/>
    <property type="evidence" value="ECO:0007669"/>
    <property type="project" value="InterPro"/>
</dbReference>
<dbReference type="InterPro" id="IPR016032">
    <property type="entry name" value="Sig_transdc_resp-reg_C-effctor"/>
</dbReference>
<dbReference type="AlphaFoldDB" id="A0A369MLA2"/>
<dbReference type="SUPFAM" id="SSF46894">
    <property type="entry name" value="C-terminal effector domain of the bipartite response regulators"/>
    <property type="match status" value="1"/>
</dbReference>
<evidence type="ECO:0000313" key="6">
    <source>
        <dbReference type="EMBL" id="RDB72954.1"/>
    </source>
</evidence>
<proteinExistence type="predicted"/>
<dbReference type="PROSITE" id="PS50043">
    <property type="entry name" value="HTH_LUXR_2"/>
    <property type="match status" value="1"/>
</dbReference>
<feature type="transmembrane region" description="Helical" evidence="4">
    <location>
        <begin position="132"/>
        <end position="152"/>
    </location>
</feature>
<dbReference type="Pfam" id="PF00196">
    <property type="entry name" value="GerE"/>
    <property type="match status" value="1"/>
</dbReference>
<dbReference type="InterPro" id="IPR036388">
    <property type="entry name" value="WH-like_DNA-bd_sf"/>
</dbReference>
<evidence type="ECO:0000256" key="4">
    <source>
        <dbReference type="SAM" id="Phobius"/>
    </source>
</evidence>
<sequence>MDLGLGLFYYTLIVLLAVILTAATCLASYLVTRNKTYRYAFAGFLFYFFDVALVFQDDFLMQRASDASVSPFFIGSPAASVLVGGGALISFWLVLCEYLEEDRPAVRWIPGAAFVLASFAVLLLAPEGNGQMFLFYSMRETMLYAMLVYLAARYIGTRDDVLRLRMRRHRALYGALWALVTCVLLENVVFLLVIDPHAIAGQRLPFFPERNFAENALVLCCGFAACTSAWRSLSLRRTEPPTQGGASLETFIDQNLAAYAAARQLSKREAEVLRLVLLGKDNQNIATSMHLAPSTVKVHMHHILQKAERANRKELIQDFWEFS</sequence>
<dbReference type="PROSITE" id="PS00622">
    <property type="entry name" value="HTH_LUXR_1"/>
    <property type="match status" value="1"/>
</dbReference>
<gene>
    <name evidence="6" type="ORF">C1875_02840</name>
</gene>
<feature type="transmembrane region" description="Helical" evidence="4">
    <location>
        <begin position="6"/>
        <end position="30"/>
    </location>
</feature>
<evidence type="ECO:0000256" key="2">
    <source>
        <dbReference type="ARBA" id="ARBA00023125"/>
    </source>
</evidence>
<keyword evidence="3" id="KW-0804">Transcription</keyword>
<keyword evidence="4" id="KW-0472">Membrane</keyword>
<evidence type="ECO:0000259" key="5">
    <source>
        <dbReference type="PROSITE" id="PS50043"/>
    </source>
</evidence>
<dbReference type="GO" id="GO:0003677">
    <property type="term" value="F:DNA binding"/>
    <property type="evidence" value="ECO:0007669"/>
    <property type="project" value="UniProtKB-KW"/>
</dbReference>
<keyword evidence="2" id="KW-0238">DNA-binding</keyword>
<dbReference type="EMBL" id="PPTU01000002">
    <property type="protein sequence ID" value="RDB72954.1"/>
    <property type="molecule type" value="Genomic_DNA"/>
</dbReference>
<dbReference type="SMART" id="SM00421">
    <property type="entry name" value="HTH_LUXR"/>
    <property type="match status" value="1"/>
</dbReference>
<dbReference type="PANTHER" id="PTHR44688:SF16">
    <property type="entry name" value="DNA-BINDING TRANSCRIPTIONAL ACTIVATOR DEVR_DOSR"/>
    <property type="match status" value="1"/>
</dbReference>
<organism evidence="6 7">
    <name type="scientific">Eggerthella lenta</name>
    <name type="common">Eubacterium lentum</name>
    <dbReference type="NCBI Taxonomy" id="84112"/>
    <lineage>
        <taxon>Bacteria</taxon>
        <taxon>Bacillati</taxon>
        <taxon>Actinomycetota</taxon>
        <taxon>Coriobacteriia</taxon>
        <taxon>Eggerthellales</taxon>
        <taxon>Eggerthellaceae</taxon>
        <taxon>Eggerthella</taxon>
    </lineage>
</organism>
<dbReference type="CDD" id="cd06170">
    <property type="entry name" value="LuxR_C_like"/>
    <property type="match status" value="1"/>
</dbReference>